<feature type="domain" description="G-protein coupled receptors family 1 profile" evidence="7">
    <location>
        <begin position="77"/>
        <end position="363"/>
    </location>
</feature>
<evidence type="ECO:0000313" key="9">
    <source>
        <dbReference type="Proteomes" id="UP000298663"/>
    </source>
</evidence>
<dbReference type="OrthoDB" id="5787203at2759"/>
<feature type="transmembrane region" description="Helical" evidence="6">
    <location>
        <begin position="300"/>
        <end position="318"/>
    </location>
</feature>
<comment type="subcellular location">
    <subcellularLocation>
        <location evidence="1">Membrane</location>
    </subcellularLocation>
</comment>
<sequence length="520" mass="60204">MHLFWLNDSFARRCALNQTEFADGYRLALVGFFGSFVAVRTASPTLEISTLNSCPKLSILRMMLSSGITLERISILANFLLFYVFSTSRKLRRQNYANPVLLALSDIIVSFCYVLMTSTQVIIYRAELVPLIHCWAMYMRFTYCLQHVALTVSNFLLVIASIERYLASNSLHTHKRVLVFMVKRKIYVILTIFALSLLFKASLFLETSILRLPDCPELESVIPVWIHAESVGQSIRFWIRKVFTIIFPFLILAYCNIRIVTQLRHGQRESAKKSLRKSRRSRYNSGSVKRRYNEKKGVRIATRTLVMVVGCYLFSNSLTTVINIWEFFDAEFLRYANYYSYLLCSDFASLLTICGCALRLPIYVVNDHRIRKAIWRAFLRCRYRRLSQLKEIAAGNLEKWSIVIVSNSLRSNLTNANGGHSQMDYNGYNGKKSYAELARLLQNRRRLLVEMTITLSAAESEKKPRKPYEESTTGDISFLTDIQEEDTDMLAECRRSLMLKQDSLKSVKEENEVEIWRANI</sequence>
<keyword evidence="4 6" id="KW-0472">Membrane</keyword>
<dbReference type="PANTHER" id="PTHR46709">
    <property type="entry name" value="PROTEIN CBG23488-RELATED"/>
    <property type="match status" value="1"/>
</dbReference>
<name>A0A4U5LWQ5_STECR</name>
<feature type="compositionally biased region" description="Basic residues" evidence="5">
    <location>
        <begin position="273"/>
        <end position="289"/>
    </location>
</feature>
<keyword evidence="9" id="KW-1185">Reference proteome</keyword>
<evidence type="ECO:0000313" key="8">
    <source>
        <dbReference type="EMBL" id="TKR60612.1"/>
    </source>
</evidence>
<feature type="transmembrane region" description="Helical" evidence="6">
    <location>
        <begin position="63"/>
        <end position="84"/>
    </location>
</feature>
<reference evidence="8 9" key="1">
    <citation type="journal article" date="2015" name="Genome Biol.">
        <title>Comparative genomics of Steinernema reveals deeply conserved gene regulatory networks.</title>
        <authorList>
            <person name="Dillman A.R."/>
            <person name="Macchietto M."/>
            <person name="Porter C.F."/>
            <person name="Rogers A."/>
            <person name="Williams B."/>
            <person name="Antoshechkin I."/>
            <person name="Lee M.M."/>
            <person name="Goodwin Z."/>
            <person name="Lu X."/>
            <person name="Lewis E.E."/>
            <person name="Goodrich-Blair H."/>
            <person name="Stock S.P."/>
            <person name="Adams B.J."/>
            <person name="Sternberg P.W."/>
            <person name="Mortazavi A."/>
        </authorList>
    </citation>
    <scope>NUCLEOTIDE SEQUENCE [LARGE SCALE GENOMIC DNA]</scope>
    <source>
        <strain evidence="8 9">ALL</strain>
    </source>
</reference>
<evidence type="ECO:0000256" key="4">
    <source>
        <dbReference type="ARBA" id="ARBA00023136"/>
    </source>
</evidence>
<gene>
    <name evidence="8" type="ORF">L596_027835</name>
</gene>
<accession>A0A4U5LWQ5</accession>
<proteinExistence type="predicted"/>
<keyword evidence="3 6" id="KW-1133">Transmembrane helix</keyword>
<organism evidence="8 9">
    <name type="scientific">Steinernema carpocapsae</name>
    <name type="common">Entomopathogenic nematode</name>
    <dbReference type="NCBI Taxonomy" id="34508"/>
    <lineage>
        <taxon>Eukaryota</taxon>
        <taxon>Metazoa</taxon>
        <taxon>Ecdysozoa</taxon>
        <taxon>Nematoda</taxon>
        <taxon>Chromadorea</taxon>
        <taxon>Rhabditida</taxon>
        <taxon>Tylenchina</taxon>
        <taxon>Panagrolaimomorpha</taxon>
        <taxon>Strongyloidoidea</taxon>
        <taxon>Steinernematidae</taxon>
        <taxon>Steinernema</taxon>
    </lineage>
</organism>
<feature type="region of interest" description="Disordered" evidence="5">
    <location>
        <begin position="270"/>
        <end position="289"/>
    </location>
</feature>
<evidence type="ECO:0000256" key="5">
    <source>
        <dbReference type="SAM" id="MobiDB-lite"/>
    </source>
</evidence>
<feature type="transmembrane region" description="Helical" evidence="6">
    <location>
        <begin position="96"/>
        <end position="115"/>
    </location>
</feature>
<dbReference type="CDD" id="cd14978">
    <property type="entry name" value="7tmA_FMRFamide_R-like"/>
    <property type="match status" value="1"/>
</dbReference>
<dbReference type="SUPFAM" id="SSF81321">
    <property type="entry name" value="Family A G protein-coupled receptor-like"/>
    <property type="match status" value="1"/>
</dbReference>
<dbReference type="GO" id="GO:0016020">
    <property type="term" value="C:membrane"/>
    <property type="evidence" value="ECO:0007669"/>
    <property type="project" value="UniProtKB-SubCell"/>
</dbReference>
<feature type="transmembrane region" description="Helical" evidence="6">
    <location>
        <begin position="338"/>
        <end position="362"/>
    </location>
</feature>
<reference evidence="8 9" key="2">
    <citation type="journal article" date="2019" name="G3 (Bethesda)">
        <title>Hybrid Assembly of the Genome of the Entomopathogenic Nematode Steinernema carpocapsae Identifies the X-Chromosome.</title>
        <authorList>
            <person name="Serra L."/>
            <person name="Macchietto M."/>
            <person name="Macias-Munoz A."/>
            <person name="McGill C.J."/>
            <person name="Rodriguez I.M."/>
            <person name="Rodriguez B."/>
            <person name="Murad R."/>
            <person name="Mortazavi A."/>
        </authorList>
    </citation>
    <scope>NUCLEOTIDE SEQUENCE [LARGE SCALE GENOMIC DNA]</scope>
    <source>
        <strain evidence="8 9">ALL</strain>
    </source>
</reference>
<comment type="caution">
    <text evidence="8">The sequence shown here is derived from an EMBL/GenBank/DDBJ whole genome shotgun (WGS) entry which is preliminary data.</text>
</comment>
<dbReference type="EMBL" id="AZBU02000011">
    <property type="protein sequence ID" value="TKR60612.1"/>
    <property type="molecule type" value="Genomic_DNA"/>
</dbReference>
<dbReference type="Pfam" id="PF00001">
    <property type="entry name" value="7tm_1"/>
    <property type="match status" value="1"/>
</dbReference>
<evidence type="ECO:0000256" key="6">
    <source>
        <dbReference type="SAM" id="Phobius"/>
    </source>
</evidence>
<dbReference type="GO" id="GO:0004930">
    <property type="term" value="F:G protein-coupled receptor activity"/>
    <property type="evidence" value="ECO:0007669"/>
    <property type="project" value="InterPro"/>
</dbReference>
<dbReference type="InterPro" id="IPR017452">
    <property type="entry name" value="GPCR_Rhodpsn_7TM"/>
</dbReference>
<evidence type="ECO:0000256" key="2">
    <source>
        <dbReference type="ARBA" id="ARBA00022692"/>
    </source>
</evidence>
<dbReference type="Gene3D" id="1.20.1070.10">
    <property type="entry name" value="Rhodopsin 7-helix transmembrane proteins"/>
    <property type="match status" value="1"/>
</dbReference>
<dbReference type="AlphaFoldDB" id="A0A4U5LWQ5"/>
<evidence type="ECO:0000256" key="1">
    <source>
        <dbReference type="ARBA" id="ARBA00004370"/>
    </source>
</evidence>
<evidence type="ECO:0000259" key="7">
    <source>
        <dbReference type="PROSITE" id="PS50262"/>
    </source>
</evidence>
<dbReference type="Proteomes" id="UP000298663">
    <property type="component" value="Unassembled WGS sequence"/>
</dbReference>
<feature type="transmembrane region" description="Helical" evidence="6">
    <location>
        <begin position="237"/>
        <end position="257"/>
    </location>
</feature>
<dbReference type="InterPro" id="IPR000276">
    <property type="entry name" value="GPCR_Rhodpsn"/>
</dbReference>
<keyword evidence="2 6" id="KW-0812">Transmembrane</keyword>
<feature type="transmembrane region" description="Helical" evidence="6">
    <location>
        <begin position="186"/>
        <end position="205"/>
    </location>
</feature>
<dbReference type="PROSITE" id="PS50262">
    <property type="entry name" value="G_PROTEIN_RECEP_F1_2"/>
    <property type="match status" value="1"/>
</dbReference>
<evidence type="ECO:0000256" key="3">
    <source>
        <dbReference type="ARBA" id="ARBA00022989"/>
    </source>
</evidence>
<protein>
    <recommendedName>
        <fullName evidence="7">G-protein coupled receptors family 1 profile domain-containing protein</fullName>
    </recommendedName>
</protein>
<feature type="transmembrane region" description="Helical" evidence="6">
    <location>
        <begin position="147"/>
        <end position="166"/>
    </location>
</feature>